<gene>
    <name evidence="2" type="ORF">MRS75_23065</name>
</gene>
<keyword evidence="1" id="KW-0812">Transmembrane</keyword>
<proteinExistence type="predicted"/>
<dbReference type="RefSeq" id="WP_311788850.1">
    <property type="nucleotide sequence ID" value="NZ_JALDYY010000020.1"/>
</dbReference>
<dbReference type="Proteomes" id="UP001161580">
    <property type="component" value="Unassembled WGS sequence"/>
</dbReference>
<evidence type="ECO:0000313" key="3">
    <source>
        <dbReference type="Proteomes" id="UP001161580"/>
    </source>
</evidence>
<keyword evidence="1" id="KW-0472">Membrane</keyword>
<accession>A0AAE3U3S6</accession>
<keyword evidence="3" id="KW-1185">Reference proteome</keyword>
<dbReference type="AlphaFoldDB" id="A0AAE3U3S6"/>
<keyword evidence="1" id="KW-1133">Transmembrane helix</keyword>
<evidence type="ECO:0000256" key="1">
    <source>
        <dbReference type="SAM" id="Phobius"/>
    </source>
</evidence>
<protein>
    <submittedName>
        <fullName evidence="2">Uncharacterized protein</fullName>
    </submittedName>
</protein>
<dbReference type="EMBL" id="JALDYZ010000020">
    <property type="protein sequence ID" value="MDI7924941.1"/>
    <property type="molecule type" value="Genomic_DNA"/>
</dbReference>
<comment type="caution">
    <text evidence="2">The sequence shown here is derived from an EMBL/GenBank/DDBJ whole genome shotgun (WGS) entry which is preliminary data.</text>
</comment>
<name>A0AAE3U3S6_9HYPH</name>
<feature type="transmembrane region" description="Helical" evidence="1">
    <location>
        <begin position="46"/>
        <end position="66"/>
    </location>
</feature>
<organism evidence="2 3">
    <name type="scientific">Ferirhizobium litorale</name>
    <dbReference type="NCBI Taxonomy" id="2927786"/>
    <lineage>
        <taxon>Bacteria</taxon>
        <taxon>Pseudomonadati</taxon>
        <taxon>Pseudomonadota</taxon>
        <taxon>Alphaproteobacteria</taxon>
        <taxon>Hyphomicrobiales</taxon>
        <taxon>Rhizobiaceae</taxon>
        <taxon>Ferirhizobium</taxon>
    </lineage>
</organism>
<sequence>MDRFLMVLGIAMAFVLFQVFISNPIAQKLLPTKTGDGFAHRVRYSVLHRIVFLALVIGVIGLLALFDA</sequence>
<reference evidence="2" key="1">
    <citation type="submission" date="2022-03" db="EMBL/GenBank/DDBJ databases">
        <title>Fererhizobium litorale gen. nov., sp. nov., isolated from sandy sediments of the Sea of Japan seashore.</title>
        <authorList>
            <person name="Romanenko L."/>
            <person name="Kurilenko V."/>
            <person name="Otstavnykh N."/>
            <person name="Svetashev V."/>
            <person name="Tekutyeva L."/>
            <person name="Isaeva M."/>
            <person name="Mikhailov V."/>
        </authorList>
    </citation>
    <scope>NUCLEOTIDE SEQUENCE</scope>
    <source>
        <strain evidence="2">KMM 9576</strain>
    </source>
</reference>
<evidence type="ECO:0000313" key="2">
    <source>
        <dbReference type="EMBL" id="MDI7924941.1"/>
    </source>
</evidence>
<feature type="transmembrane region" description="Helical" evidence="1">
    <location>
        <begin position="6"/>
        <end position="26"/>
    </location>
</feature>